<organism evidence="1 2">
    <name type="scientific">Burkholderia cenocepacia</name>
    <dbReference type="NCBI Taxonomy" id="95486"/>
    <lineage>
        <taxon>Bacteria</taxon>
        <taxon>Pseudomonadati</taxon>
        <taxon>Pseudomonadota</taxon>
        <taxon>Betaproteobacteria</taxon>
        <taxon>Burkholderiales</taxon>
        <taxon>Burkholderiaceae</taxon>
        <taxon>Burkholderia</taxon>
        <taxon>Burkholderia cepacia complex</taxon>
    </lineage>
</organism>
<protein>
    <submittedName>
        <fullName evidence="1">DUF600 family protein</fullName>
    </submittedName>
</protein>
<gene>
    <name evidence="1" type="ORF">D5R55_06910</name>
</gene>
<dbReference type="Pfam" id="PF04634">
    <property type="entry name" value="YezG-like"/>
    <property type="match status" value="1"/>
</dbReference>
<sequence>MEFRRTLLSSGTKLVGNLIESREHMNQEIIPGADDIYPQLGQLIFDAIPDEFGIAWVRVEMIDDVSSCGMFYKKSNGRFQYLNVGLDDIEGKFAELRELFKKAGREPWTGATFRLSEDGEFSIDLTYDDVSDFGRASERREVWIAKYLGENPAIDWR</sequence>
<dbReference type="InterPro" id="IPR036170">
    <property type="entry name" value="YezG-like_sf"/>
</dbReference>
<proteinExistence type="predicted"/>
<dbReference type="Gene3D" id="3.30.500.20">
    <property type="entry name" value="BH3703-like domains"/>
    <property type="match status" value="1"/>
</dbReference>
<dbReference type="SUPFAM" id="SSF160424">
    <property type="entry name" value="BH3703-like"/>
    <property type="match status" value="1"/>
</dbReference>
<dbReference type="AlphaFoldDB" id="A0A3S9N529"/>
<evidence type="ECO:0000313" key="1">
    <source>
        <dbReference type="EMBL" id="AZQ50750.1"/>
    </source>
</evidence>
<dbReference type="EMBL" id="CP034545">
    <property type="protein sequence ID" value="AZQ50750.1"/>
    <property type="molecule type" value="Genomic_DNA"/>
</dbReference>
<dbReference type="InterPro" id="IPR006728">
    <property type="entry name" value="YezG-like"/>
</dbReference>
<evidence type="ECO:0000313" key="2">
    <source>
        <dbReference type="Proteomes" id="UP000277191"/>
    </source>
</evidence>
<name>A0A3S9N529_9BURK</name>
<accession>A0A3S9N529</accession>
<reference evidence="1 2" key="1">
    <citation type="submission" date="2018-12" db="EMBL/GenBank/DDBJ databases">
        <title>Cadmium resistance mechanism in endophytic bacteria Burkholderia cenocepacia YG-3.</title>
        <authorList>
            <person name="Zhang X."/>
            <person name="Wang X."/>
            <person name="Zhu Y."/>
        </authorList>
    </citation>
    <scope>NUCLEOTIDE SEQUENCE [LARGE SCALE GENOMIC DNA]</scope>
    <source>
        <strain evidence="1 2">YG-3</strain>
    </source>
</reference>
<dbReference type="Proteomes" id="UP000277191">
    <property type="component" value="Chromosome 1"/>
</dbReference>